<feature type="region of interest" description="Disordered" evidence="1">
    <location>
        <begin position="434"/>
        <end position="454"/>
    </location>
</feature>
<feature type="compositionally biased region" description="Polar residues" evidence="1">
    <location>
        <begin position="99"/>
        <end position="118"/>
    </location>
</feature>
<protein>
    <submittedName>
        <fullName evidence="2">Uncharacterized protein</fullName>
    </submittedName>
</protein>
<feature type="compositionally biased region" description="Polar residues" evidence="1">
    <location>
        <begin position="479"/>
        <end position="496"/>
    </location>
</feature>
<feature type="compositionally biased region" description="Basic and acidic residues" evidence="1">
    <location>
        <begin position="19"/>
        <end position="30"/>
    </location>
</feature>
<feature type="region of interest" description="Disordered" evidence="1">
    <location>
        <begin position="175"/>
        <end position="269"/>
    </location>
</feature>
<organism evidence="2 3">
    <name type="scientific">Rhizophagus irregularis (strain DAOM 197198w)</name>
    <name type="common">Glomus intraradices</name>
    <dbReference type="NCBI Taxonomy" id="1432141"/>
    <lineage>
        <taxon>Eukaryota</taxon>
        <taxon>Fungi</taxon>
        <taxon>Fungi incertae sedis</taxon>
        <taxon>Mucoromycota</taxon>
        <taxon>Glomeromycotina</taxon>
        <taxon>Glomeromycetes</taxon>
        <taxon>Glomerales</taxon>
        <taxon>Glomeraceae</taxon>
        <taxon>Rhizophagus</taxon>
    </lineage>
</organism>
<keyword evidence="3" id="KW-1185">Reference proteome</keyword>
<feature type="region of interest" description="Disordered" evidence="1">
    <location>
        <begin position="293"/>
        <end position="313"/>
    </location>
</feature>
<dbReference type="OrthoDB" id="2379596at2759"/>
<accession>A0A015K716</accession>
<evidence type="ECO:0000313" key="3">
    <source>
        <dbReference type="Proteomes" id="UP000022910"/>
    </source>
</evidence>
<feature type="compositionally biased region" description="Low complexity" evidence="1">
    <location>
        <begin position="31"/>
        <end position="43"/>
    </location>
</feature>
<reference evidence="2 3" key="1">
    <citation type="submission" date="2014-02" db="EMBL/GenBank/DDBJ databases">
        <title>Single nucleus genome sequencing reveals high similarity among nuclei of an endomycorrhizal fungus.</title>
        <authorList>
            <person name="Lin K."/>
            <person name="Geurts R."/>
            <person name="Zhang Z."/>
            <person name="Limpens E."/>
            <person name="Saunders D.G."/>
            <person name="Mu D."/>
            <person name="Pang E."/>
            <person name="Cao H."/>
            <person name="Cha H."/>
            <person name="Lin T."/>
            <person name="Zhou Q."/>
            <person name="Shang Y."/>
            <person name="Li Y."/>
            <person name="Ivanov S."/>
            <person name="Sharma T."/>
            <person name="Velzen R.V."/>
            <person name="Ruijter N.D."/>
            <person name="Aanen D.K."/>
            <person name="Win J."/>
            <person name="Kamoun S."/>
            <person name="Bisseling T."/>
            <person name="Huang S."/>
        </authorList>
    </citation>
    <scope>NUCLEOTIDE SEQUENCE [LARGE SCALE GENOMIC DNA]</scope>
    <source>
        <strain evidence="3">DAOM197198w</strain>
    </source>
</reference>
<sequence>MTTNTSTKKPVNDLIKFWAEKQDKDKELEQTPRSPRRPLSPTSSLPPSPLNENFYSKSLFKDIPSNTPPLTPLYTPNNIHSLISEEVDNINGRSEKLDLSSQNVSQSDSPEDGTSINITNNNKLVINTDLNTKDYFSRKPRDYDLNNIRDNKISRPLPPVRKVTDLVSKFEKVASPTNSVQTSPRLTPIKRGQSFAQSSPSSPRIQLTPEPLSLNLPNPSTLSTKAKRRQTVPEPLNFSPKKFTDDDDGNLNKDCESTPASPISPIENLSNNIPIAQPTSTLNTTVSIPEKTTSVKLNAPEKQQESLSLKNNDDKQIKKNVSIVLPDISNLKPLQQQQQQQRQRQQQFQQQIRPISMVKKDCLDFLTETFKDTSFDLSNQSGSTNDLKYSSERGFILPEVTPIRKPTTESTKVSAPPFLKSISEKIIHTRHSNPISRSKTFPRLSHNTNNETSKNSNLHEIADLLPQPEPVSPIRLNFSDFSDSPNGSSTNLNSISPLDDKVNFEKSKKDGEKEKQINNNTLIYKVVVESKSEASKKNENPKPIRHLSGSIQLFENLKRYLNNKQKNSDDINPSTKKLSQNFNNDNQLNQLY</sequence>
<feature type="compositionally biased region" description="Low complexity" evidence="1">
    <location>
        <begin position="578"/>
        <end position="592"/>
    </location>
</feature>
<proteinExistence type="predicted"/>
<feature type="compositionally biased region" description="Polar residues" evidence="1">
    <location>
        <begin position="565"/>
        <end position="577"/>
    </location>
</feature>
<feature type="region of interest" description="Disordered" evidence="1">
    <location>
        <begin position="19"/>
        <end position="55"/>
    </location>
</feature>
<dbReference type="SMR" id="A0A015K716"/>
<evidence type="ECO:0000313" key="2">
    <source>
        <dbReference type="EMBL" id="EXX55211.1"/>
    </source>
</evidence>
<evidence type="ECO:0000256" key="1">
    <source>
        <dbReference type="SAM" id="MobiDB-lite"/>
    </source>
</evidence>
<gene>
    <name evidence="2" type="ORF">RirG_227390</name>
</gene>
<dbReference type="EMBL" id="JEMT01028274">
    <property type="protein sequence ID" value="EXX55211.1"/>
    <property type="molecule type" value="Genomic_DNA"/>
</dbReference>
<comment type="caution">
    <text evidence="2">The sequence shown here is derived from an EMBL/GenBank/DDBJ whole genome shotgun (WGS) entry which is preliminary data.</text>
</comment>
<feature type="region of interest" description="Disordered" evidence="1">
    <location>
        <begin position="475"/>
        <end position="498"/>
    </location>
</feature>
<feature type="compositionally biased region" description="Polar residues" evidence="1">
    <location>
        <begin position="175"/>
        <end position="185"/>
    </location>
</feature>
<dbReference type="Proteomes" id="UP000022910">
    <property type="component" value="Unassembled WGS sequence"/>
</dbReference>
<dbReference type="AlphaFoldDB" id="A0A015K716"/>
<name>A0A015K716_RHIIW</name>
<feature type="compositionally biased region" description="Low complexity" evidence="1">
    <location>
        <begin position="207"/>
        <end position="224"/>
    </location>
</feature>
<feature type="compositionally biased region" description="Polar residues" evidence="1">
    <location>
        <begin position="194"/>
        <end position="205"/>
    </location>
</feature>
<feature type="region of interest" description="Disordered" evidence="1">
    <location>
        <begin position="97"/>
        <end position="118"/>
    </location>
</feature>
<dbReference type="HOGENOM" id="CLU_460891_0_0_1"/>
<feature type="region of interest" description="Disordered" evidence="1">
    <location>
        <begin position="565"/>
        <end position="592"/>
    </location>
</feature>